<dbReference type="AlphaFoldDB" id="A0A921GGQ4"/>
<evidence type="ECO:0000259" key="3">
    <source>
        <dbReference type="SMART" id="SM00910"/>
    </source>
</evidence>
<keyword evidence="1" id="KW-0479">Metal-binding</keyword>
<feature type="domain" description="HIRAN" evidence="3">
    <location>
        <begin position="6"/>
        <end position="106"/>
    </location>
</feature>
<dbReference type="Gene3D" id="3.30.70.2330">
    <property type="match status" value="1"/>
</dbReference>
<sequence length="108" mass="11912">MYEPSRQLMSFNVAGFQFWDGALVLGELKAGALLELVPEPDNPHDPEAVALRYHGTKLGYVPSDENAVLSVMCFYGHAAALEVRVLQVDPEAAPWKQVRVGVFVKDAR</sequence>
<dbReference type="GO" id="GO:0003676">
    <property type="term" value="F:nucleic acid binding"/>
    <property type="evidence" value="ECO:0007669"/>
    <property type="project" value="InterPro"/>
</dbReference>
<dbReference type="SMART" id="SM00910">
    <property type="entry name" value="HIRAN"/>
    <property type="match status" value="1"/>
</dbReference>
<dbReference type="InterPro" id="IPR014905">
    <property type="entry name" value="HIRAN"/>
</dbReference>
<keyword evidence="2" id="KW-0378">Hydrolase</keyword>
<comment type="caution">
    <text evidence="4">The sequence shown here is derived from an EMBL/GenBank/DDBJ whole genome shotgun (WGS) entry which is preliminary data.</text>
</comment>
<evidence type="ECO:0000256" key="2">
    <source>
        <dbReference type="ARBA" id="ARBA00022801"/>
    </source>
</evidence>
<dbReference type="Pfam" id="PF08797">
    <property type="entry name" value="HIRAN"/>
    <property type="match status" value="1"/>
</dbReference>
<gene>
    <name evidence="4" type="ORF">K8U72_09330</name>
</gene>
<proteinExistence type="predicted"/>
<protein>
    <submittedName>
        <fullName evidence="4">HIRAN domain-containing protein</fullName>
    </submittedName>
</protein>
<dbReference type="Proteomes" id="UP000697330">
    <property type="component" value="Unassembled WGS sequence"/>
</dbReference>
<dbReference type="RefSeq" id="WP_274959593.1">
    <property type="nucleotide sequence ID" value="NZ_DYWQ01000145.1"/>
</dbReference>
<dbReference type="GO" id="GO:0016818">
    <property type="term" value="F:hydrolase activity, acting on acid anhydrides, in phosphorus-containing anhydrides"/>
    <property type="evidence" value="ECO:0007669"/>
    <property type="project" value="InterPro"/>
</dbReference>
<evidence type="ECO:0000313" key="4">
    <source>
        <dbReference type="EMBL" id="HJF45966.1"/>
    </source>
</evidence>
<organism evidence="4 5">
    <name type="scientific">Thermophilibacter provencensis</name>
    <dbReference type="NCBI Taxonomy" id="1852386"/>
    <lineage>
        <taxon>Bacteria</taxon>
        <taxon>Bacillati</taxon>
        <taxon>Actinomycetota</taxon>
        <taxon>Coriobacteriia</taxon>
        <taxon>Coriobacteriales</taxon>
        <taxon>Atopobiaceae</taxon>
        <taxon>Thermophilibacter</taxon>
    </lineage>
</organism>
<evidence type="ECO:0000313" key="5">
    <source>
        <dbReference type="Proteomes" id="UP000697330"/>
    </source>
</evidence>
<reference evidence="4" key="2">
    <citation type="submission" date="2021-09" db="EMBL/GenBank/DDBJ databases">
        <authorList>
            <person name="Gilroy R."/>
        </authorList>
    </citation>
    <scope>NUCLEOTIDE SEQUENCE</scope>
    <source>
        <strain evidence="4">CHK124-7917</strain>
    </source>
</reference>
<reference evidence="4" key="1">
    <citation type="journal article" date="2021" name="PeerJ">
        <title>Extensive microbial diversity within the chicken gut microbiome revealed by metagenomics and culture.</title>
        <authorList>
            <person name="Gilroy R."/>
            <person name="Ravi A."/>
            <person name="Getino M."/>
            <person name="Pursley I."/>
            <person name="Horton D.L."/>
            <person name="Alikhan N.F."/>
            <person name="Baker D."/>
            <person name="Gharbi K."/>
            <person name="Hall N."/>
            <person name="Watson M."/>
            <person name="Adriaenssens E.M."/>
            <person name="Foster-Nyarko E."/>
            <person name="Jarju S."/>
            <person name="Secka A."/>
            <person name="Antonio M."/>
            <person name="Oren A."/>
            <person name="Chaudhuri R.R."/>
            <person name="La Ragione R."/>
            <person name="Hildebrand F."/>
            <person name="Pallen M.J."/>
        </authorList>
    </citation>
    <scope>NUCLEOTIDE SEQUENCE</scope>
    <source>
        <strain evidence="4">CHK124-7917</strain>
    </source>
</reference>
<accession>A0A921GGQ4</accession>
<dbReference type="GO" id="GO:0008270">
    <property type="term" value="F:zinc ion binding"/>
    <property type="evidence" value="ECO:0007669"/>
    <property type="project" value="InterPro"/>
</dbReference>
<name>A0A921GGQ4_9ACTN</name>
<evidence type="ECO:0000256" key="1">
    <source>
        <dbReference type="ARBA" id="ARBA00022723"/>
    </source>
</evidence>
<dbReference type="EMBL" id="DYWQ01000145">
    <property type="protein sequence ID" value="HJF45966.1"/>
    <property type="molecule type" value="Genomic_DNA"/>
</dbReference>